<sequence length="137" mass="14953">MRRAGHVLQPPGQRRSCKSTNVPDARFNILSTPDSYPSSCVFFALTIIIILLTTQTLMPAPPSATSFPHTFSSILGRTRASFARSTISPRFRLITRPTPLPLLAKPTYFLSSVTSGEFGATSQADLSLLSTRSHASW</sequence>
<keyword evidence="3" id="KW-1185">Reference proteome</keyword>
<accession>A0ABR3J2J7</accession>
<keyword evidence="1" id="KW-0812">Transmembrane</keyword>
<feature type="transmembrane region" description="Helical" evidence="1">
    <location>
        <begin position="36"/>
        <end position="54"/>
    </location>
</feature>
<dbReference type="Proteomes" id="UP001556367">
    <property type="component" value="Unassembled WGS sequence"/>
</dbReference>
<comment type="caution">
    <text evidence="2">The sequence shown here is derived from an EMBL/GenBank/DDBJ whole genome shotgun (WGS) entry which is preliminary data.</text>
</comment>
<dbReference type="EMBL" id="JASNQZ010000012">
    <property type="protein sequence ID" value="KAL0949876.1"/>
    <property type="molecule type" value="Genomic_DNA"/>
</dbReference>
<keyword evidence="1" id="KW-1133">Transmembrane helix</keyword>
<protein>
    <submittedName>
        <fullName evidence="2">Uncharacterized protein</fullName>
    </submittedName>
</protein>
<evidence type="ECO:0000313" key="3">
    <source>
        <dbReference type="Proteomes" id="UP001556367"/>
    </source>
</evidence>
<organism evidence="2 3">
    <name type="scientific">Hohenbuehelia grisea</name>
    <dbReference type="NCBI Taxonomy" id="104357"/>
    <lineage>
        <taxon>Eukaryota</taxon>
        <taxon>Fungi</taxon>
        <taxon>Dikarya</taxon>
        <taxon>Basidiomycota</taxon>
        <taxon>Agaricomycotina</taxon>
        <taxon>Agaricomycetes</taxon>
        <taxon>Agaricomycetidae</taxon>
        <taxon>Agaricales</taxon>
        <taxon>Pleurotineae</taxon>
        <taxon>Pleurotaceae</taxon>
        <taxon>Hohenbuehelia</taxon>
    </lineage>
</organism>
<evidence type="ECO:0000256" key="1">
    <source>
        <dbReference type="SAM" id="Phobius"/>
    </source>
</evidence>
<keyword evidence="1" id="KW-0472">Membrane</keyword>
<reference evidence="3" key="1">
    <citation type="submission" date="2024-06" db="EMBL/GenBank/DDBJ databases">
        <title>Multi-omics analyses provide insights into the biosynthesis of the anticancer antibiotic pleurotin in Hohenbuehelia grisea.</title>
        <authorList>
            <person name="Weaver J.A."/>
            <person name="Alberti F."/>
        </authorList>
    </citation>
    <scope>NUCLEOTIDE SEQUENCE [LARGE SCALE GENOMIC DNA]</scope>
    <source>
        <strain evidence="3">T-177</strain>
    </source>
</reference>
<proteinExistence type="predicted"/>
<gene>
    <name evidence="2" type="ORF">HGRIS_009909</name>
</gene>
<evidence type="ECO:0000313" key="2">
    <source>
        <dbReference type="EMBL" id="KAL0949876.1"/>
    </source>
</evidence>
<name>A0ABR3J2J7_9AGAR</name>